<feature type="transmembrane region" description="Helical" evidence="5">
    <location>
        <begin position="282"/>
        <end position="308"/>
    </location>
</feature>
<evidence type="ECO:0000256" key="4">
    <source>
        <dbReference type="ARBA" id="ARBA00022989"/>
    </source>
</evidence>
<sequence length="474" mass="52418">MAASRLTDDPLDTPAGGAPFVTIMVPAYAEPPALVIGTLNALARLDYPVFEVLVINNITTDETVWRPVEEHCRRLGSRFRFLHVEGITGAKAGALNWARPQVHPDTELVALLDADYQVDPKWLAHTVGHFDDPRLGFVQCPHGYRNFDDSLYGRMANAAYALPHETDTVARDEHTVGNALGTMTVIRLAALDAAGGWAEWCLTEDSEFSVRLHAAGYSSVFLRRRYGWGVIPDTFTALKKQRFRWTYGPGQEVKAHWRRYLPGPWRIPSALTLEQRIRHCHYGLVILLNSLETLLLPVSGALLLSILAQREQLMVDARLSLAVAALVVARWIMRWSLYRWVVGASIAETLGGSIVLLALRPTVSKAALRVLLGGSARWERTNKFRPPLRRGRVLRSTWVETTCAVACLAAATAAFFAVRDVVAAALLALGFTWQAVVHASGFAVAMAFEHALRSRSLRARTTLNAAEPLGPRHE</sequence>
<comment type="subcellular location">
    <subcellularLocation>
        <location evidence="1">Membrane</location>
        <topology evidence="1">Multi-pass membrane protein</topology>
    </subcellularLocation>
</comment>
<protein>
    <submittedName>
        <fullName evidence="6">Glycosyltransferase</fullName>
        <ecNumber evidence="6">2.4.-.-</ecNumber>
    </submittedName>
</protein>
<gene>
    <name evidence="6" type="ORF">ACFSJ0_53795</name>
</gene>
<proteinExistence type="predicted"/>
<evidence type="ECO:0000256" key="5">
    <source>
        <dbReference type="SAM" id="Phobius"/>
    </source>
</evidence>
<reference evidence="7" key="1">
    <citation type="journal article" date="2019" name="Int. J. Syst. Evol. Microbiol.">
        <title>The Global Catalogue of Microorganisms (GCM) 10K type strain sequencing project: providing services to taxonomists for standard genome sequencing and annotation.</title>
        <authorList>
            <consortium name="The Broad Institute Genomics Platform"/>
            <consortium name="The Broad Institute Genome Sequencing Center for Infectious Disease"/>
            <person name="Wu L."/>
            <person name="Ma J."/>
        </authorList>
    </citation>
    <scope>NUCLEOTIDE SEQUENCE [LARGE SCALE GENOMIC DNA]</scope>
    <source>
        <strain evidence="7">CGMCC 1.15399</strain>
    </source>
</reference>
<dbReference type="RefSeq" id="WP_219537639.1">
    <property type="nucleotide sequence ID" value="NZ_JAHKRM010000039.1"/>
</dbReference>
<dbReference type="PANTHER" id="PTHR43867:SF4">
    <property type="entry name" value="BETA-(1-3)-GLUCOSYL TRANSFERASE"/>
    <property type="match status" value="1"/>
</dbReference>
<dbReference type="InterPro" id="IPR050321">
    <property type="entry name" value="Glycosyltr_2/OpgH_subfam"/>
</dbReference>
<keyword evidence="3 6" id="KW-0808">Transferase</keyword>
<evidence type="ECO:0000256" key="3">
    <source>
        <dbReference type="ARBA" id="ARBA00022679"/>
    </source>
</evidence>
<keyword evidence="2 6" id="KW-0328">Glycosyltransferase</keyword>
<feature type="transmembrane region" description="Helical" evidence="5">
    <location>
        <begin position="338"/>
        <end position="359"/>
    </location>
</feature>
<dbReference type="EC" id="2.4.-.-" evidence="6"/>
<dbReference type="Pfam" id="PF13641">
    <property type="entry name" value="Glyco_tranf_2_3"/>
    <property type="match status" value="1"/>
</dbReference>
<dbReference type="PANTHER" id="PTHR43867">
    <property type="entry name" value="CELLULOSE SYNTHASE CATALYTIC SUBUNIT A [UDP-FORMING]"/>
    <property type="match status" value="1"/>
</dbReference>
<keyword evidence="5" id="KW-0812">Transmembrane</keyword>
<evidence type="ECO:0000256" key="1">
    <source>
        <dbReference type="ARBA" id="ARBA00004141"/>
    </source>
</evidence>
<evidence type="ECO:0000313" key="6">
    <source>
        <dbReference type="EMBL" id="MFD1545999.1"/>
    </source>
</evidence>
<evidence type="ECO:0000256" key="2">
    <source>
        <dbReference type="ARBA" id="ARBA00022676"/>
    </source>
</evidence>
<dbReference type="Proteomes" id="UP001597097">
    <property type="component" value="Unassembled WGS sequence"/>
</dbReference>
<dbReference type="EMBL" id="JBHUCM010000053">
    <property type="protein sequence ID" value="MFD1545999.1"/>
    <property type="molecule type" value="Genomic_DNA"/>
</dbReference>
<comment type="caution">
    <text evidence="6">The sequence shown here is derived from an EMBL/GenBank/DDBJ whole genome shotgun (WGS) entry which is preliminary data.</text>
</comment>
<dbReference type="GO" id="GO:0016757">
    <property type="term" value="F:glycosyltransferase activity"/>
    <property type="evidence" value="ECO:0007669"/>
    <property type="project" value="UniProtKB-KW"/>
</dbReference>
<evidence type="ECO:0000313" key="7">
    <source>
        <dbReference type="Proteomes" id="UP001597097"/>
    </source>
</evidence>
<keyword evidence="4 5" id="KW-1133">Transmembrane helix</keyword>
<feature type="transmembrane region" description="Helical" evidence="5">
    <location>
        <begin position="398"/>
        <end position="418"/>
    </location>
</feature>
<feature type="transmembrane region" description="Helical" evidence="5">
    <location>
        <begin position="315"/>
        <end position="332"/>
    </location>
</feature>
<accession>A0ABW4GU21</accession>
<feature type="transmembrane region" description="Helical" evidence="5">
    <location>
        <begin position="424"/>
        <end position="448"/>
    </location>
</feature>
<organism evidence="6 7">
    <name type="scientific">Nonomuraea guangzhouensis</name>
    <dbReference type="NCBI Taxonomy" id="1291555"/>
    <lineage>
        <taxon>Bacteria</taxon>
        <taxon>Bacillati</taxon>
        <taxon>Actinomycetota</taxon>
        <taxon>Actinomycetes</taxon>
        <taxon>Streptosporangiales</taxon>
        <taxon>Streptosporangiaceae</taxon>
        <taxon>Nonomuraea</taxon>
    </lineage>
</organism>
<keyword evidence="5" id="KW-0472">Membrane</keyword>
<keyword evidence="7" id="KW-1185">Reference proteome</keyword>
<name>A0ABW4GU21_9ACTN</name>